<reference evidence="9" key="1">
    <citation type="submission" date="2015-12" db="EMBL/GenBank/DDBJ databases">
        <title>Update maize B73 reference genome by single molecule sequencing technologies.</title>
        <authorList>
            <consortium name="Maize Genome Sequencing Project"/>
            <person name="Ware D."/>
        </authorList>
    </citation>
    <scope>NUCLEOTIDE SEQUENCE</scope>
    <source>
        <tissue evidence="9">Seedling</tissue>
    </source>
</reference>
<evidence type="ECO:0000256" key="1">
    <source>
        <dbReference type="ARBA" id="ARBA00004191"/>
    </source>
</evidence>
<dbReference type="InterPro" id="IPR011050">
    <property type="entry name" value="Pectin_lyase_fold/virulence"/>
</dbReference>
<comment type="similarity">
    <text evidence="2 8">Belongs to the glycosyl hydrolase 28 family.</text>
</comment>
<keyword evidence="3" id="KW-0134">Cell wall</keyword>
<dbReference type="SUPFAM" id="SSF51126">
    <property type="entry name" value="Pectin lyase-like"/>
    <property type="match status" value="1"/>
</dbReference>
<dbReference type="Gene3D" id="2.160.20.10">
    <property type="entry name" value="Single-stranded right-handed beta-helix, Pectin lyase-like"/>
    <property type="match status" value="2"/>
</dbReference>
<keyword evidence="7" id="KW-0961">Cell wall biogenesis/degradation</keyword>
<dbReference type="GO" id="GO:0005975">
    <property type="term" value="P:carbohydrate metabolic process"/>
    <property type="evidence" value="ECO:0007669"/>
    <property type="project" value="InterPro"/>
</dbReference>
<gene>
    <name evidence="9" type="ORF">ZEAMMB73_Zm00001d009341</name>
</gene>
<evidence type="ECO:0000256" key="8">
    <source>
        <dbReference type="RuleBase" id="RU361169"/>
    </source>
</evidence>
<dbReference type="InterPro" id="IPR000743">
    <property type="entry name" value="Glyco_hydro_28"/>
</dbReference>
<protein>
    <submittedName>
        <fullName evidence="9">Pectin lyase-like superfamily protein</fullName>
    </submittedName>
</protein>
<evidence type="ECO:0000256" key="6">
    <source>
        <dbReference type="ARBA" id="ARBA00023295"/>
    </source>
</evidence>
<evidence type="ECO:0000256" key="5">
    <source>
        <dbReference type="ARBA" id="ARBA00022801"/>
    </source>
</evidence>
<evidence type="ECO:0000256" key="2">
    <source>
        <dbReference type="ARBA" id="ARBA00008834"/>
    </source>
</evidence>
<sequence>MASAHNALRVFFILAVVCAVCTAKRTGANKEESAAAPGGAAGGSGGTFDISKLGATSDGKTDCTKAVQDAWTSACEATGSATVVIPKGDYLVGPLNFTGPCKGSNIAIQLDGNLLGSNDLDKYTASWIELSHVNNIGITGSGTLDGQGTAVYSKSKTDNVKAMPNVLVLFHVINATVAGIKLLNSKFFHINVDAESVLTASHLTFENIRMEEVANPIVIDQYFCPQKVCPGKRSNSSHVSVKDVTFRNITGTSSTPEAISLLCSETQPCSGVSLIDVNVEYAGKNNKTMAVCSNAKGTAKGSIEALACLV</sequence>
<organism evidence="9">
    <name type="scientific">Zea mays</name>
    <name type="common">Maize</name>
    <dbReference type="NCBI Taxonomy" id="4577"/>
    <lineage>
        <taxon>Eukaryota</taxon>
        <taxon>Viridiplantae</taxon>
        <taxon>Streptophyta</taxon>
        <taxon>Embryophyta</taxon>
        <taxon>Tracheophyta</taxon>
        <taxon>Spermatophyta</taxon>
        <taxon>Magnoliopsida</taxon>
        <taxon>Liliopsida</taxon>
        <taxon>Poales</taxon>
        <taxon>Poaceae</taxon>
        <taxon>PACMAD clade</taxon>
        <taxon>Panicoideae</taxon>
        <taxon>Andropogonodae</taxon>
        <taxon>Andropogoneae</taxon>
        <taxon>Tripsacinae</taxon>
        <taxon>Zea</taxon>
    </lineage>
</organism>
<evidence type="ECO:0000313" key="9">
    <source>
        <dbReference type="EMBL" id="AQK91732.1"/>
    </source>
</evidence>
<keyword evidence="9" id="KW-0456">Lyase</keyword>
<evidence type="ECO:0000256" key="7">
    <source>
        <dbReference type="ARBA" id="ARBA00023316"/>
    </source>
</evidence>
<dbReference type="AlphaFoldDB" id="A0A1D6FIZ0"/>
<dbReference type="ExpressionAtlas" id="A0A1D6FIZ0">
    <property type="expression patterns" value="baseline"/>
</dbReference>
<keyword evidence="4" id="KW-0964">Secreted</keyword>
<keyword evidence="6 8" id="KW-0326">Glycosidase</keyword>
<dbReference type="InterPro" id="IPR012334">
    <property type="entry name" value="Pectin_lyas_fold"/>
</dbReference>
<dbReference type="GO" id="GO:0016829">
    <property type="term" value="F:lyase activity"/>
    <property type="evidence" value="ECO:0007669"/>
    <property type="project" value="UniProtKB-KW"/>
</dbReference>
<comment type="subcellular location">
    <subcellularLocation>
        <location evidence="1">Secreted</location>
        <location evidence="1">Cell wall</location>
    </subcellularLocation>
</comment>
<name>A0A1D6FIZ0_MAIZE</name>
<keyword evidence="5 8" id="KW-0378">Hydrolase</keyword>
<dbReference type="GO" id="GO:0004650">
    <property type="term" value="F:polygalacturonase activity"/>
    <property type="evidence" value="ECO:0007669"/>
    <property type="project" value="InterPro"/>
</dbReference>
<evidence type="ECO:0000256" key="3">
    <source>
        <dbReference type="ARBA" id="ARBA00022512"/>
    </source>
</evidence>
<dbReference type="Pfam" id="PF00295">
    <property type="entry name" value="Glyco_hydro_28"/>
    <property type="match status" value="1"/>
</dbReference>
<dbReference type="EMBL" id="CM000784">
    <property type="protein sequence ID" value="AQK91732.1"/>
    <property type="molecule type" value="Genomic_DNA"/>
</dbReference>
<accession>A0A1D6FIZ0</accession>
<evidence type="ECO:0000256" key="4">
    <source>
        <dbReference type="ARBA" id="ARBA00022525"/>
    </source>
</evidence>
<dbReference type="PANTHER" id="PTHR31375">
    <property type="match status" value="1"/>
</dbReference>
<dbReference type="GO" id="GO:0071555">
    <property type="term" value="P:cell wall organization"/>
    <property type="evidence" value="ECO:0007669"/>
    <property type="project" value="UniProtKB-KW"/>
</dbReference>
<proteinExistence type="inferred from homology"/>